<proteinExistence type="predicted"/>
<dbReference type="PRINTS" id="PR00096">
    <property type="entry name" value="GATASE"/>
</dbReference>
<dbReference type="Pfam" id="PF00117">
    <property type="entry name" value="GATase"/>
    <property type="match status" value="1"/>
</dbReference>
<dbReference type="PANTHER" id="PTHR43418">
    <property type="entry name" value="MULTIFUNCTIONAL TRYPTOPHAN BIOSYNTHESIS PROTEIN-RELATED"/>
    <property type="match status" value="1"/>
</dbReference>
<dbReference type="Proteomes" id="UP000604066">
    <property type="component" value="Unassembled WGS sequence"/>
</dbReference>
<dbReference type="PROSITE" id="PS51273">
    <property type="entry name" value="GATASE_TYPE_1"/>
    <property type="match status" value="1"/>
</dbReference>
<dbReference type="RefSeq" id="WP_028052658.1">
    <property type="nucleotide sequence ID" value="NZ_ATYG01000025.1"/>
</dbReference>
<evidence type="ECO:0000259" key="2">
    <source>
        <dbReference type="Pfam" id="PF00117"/>
    </source>
</evidence>
<evidence type="ECO:0000256" key="1">
    <source>
        <dbReference type="ARBA" id="ARBA00022962"/>
    </source>
</evidence>
<comment type="caution">
    <text evidence="3">The sequence shown here is derived from an EMBL/GenBank/DDBJ whole genome shotgun (WGS) entry which is preliminary data.</text>
</comment>
<reference evidence="3 4" key="1">
    <citation type="submission" date="2020-07" db="EMBL/GenBank/DDBJ databases">
        <title>Genomic Encyclopedia of Type Strains, Phase III (KMG-III): the genomes of soil and plant-associated and newly described type strains.</title>
        <authorList>
            <person name="Whitman W."/>
        </authorList>
    </citation>
    <scope>NUCLEOTIDE SEQUENCE [LARGE SCALE GENOMIC DNA]</scope>
    <source>
        <strain evidence="3 4">DSM 11255</strain>
    </source>
</reference>
<accession>A0ABX2RB13</accession>
<protein>
    <submittedName>
        <fullName evidence="3">Anthranilate synthase/aminodeoxychorismate synthase-like glutamine amidotransferase</fullName>
    </submittedName>
</protein>
<feature type="domain" description="Glutamine amidotransferase" evidence="2">
    <location>
        <begin position="3"/>
        <end position="185"/>
    </location>
</feature>
<keyword evidence="4" id="KW-1185">Reference proteome</keyword>
<dbReference type="SUPFAM" id="SSF52317">
    <property type="entry name" value="Class I glutamine amidotransferase-like"/>
    <property type="match status" value="1"/>
</dbReference>
<evidence type="ECO:0000313" key="4">
    <source>
        <dbReference type="Proteomes" id="UP000604066"/>
    </source>
</evidence>
<evidence type="ECO:0000313" key="3">
    <source>
        <dbReference type="EMBL" id="NYE58352.1"/>
    </source>
</evidence>
<name>A0ABX2RB13_9THEO</name>
<dbReference type="EMBL" id="JACCBS010000003">
    <property type="protein sequence ID" value="NYE58352.1"/>
    <property type="molecule type" value="Genomic_DNA"/>
</dbReference>
<dbReference type="InterPro" id="IPR017926">
    <property type="entry name" value="GATASE"/>
</dbReference>
<dbReference type="InterPro" id="IPR006221">
    <property type="entry name" value="TrpG/PapA_dom"/>
</dbReference>
<keyword evidence="1" id="KW-0315">Glutamine amidotransferase</keyword>
<dbReference type="CDD" id="cd01743">
    <property type="entry name" value="GATase1_Anthranilate_Synthase"/>
    <property type="match status" value="1"/>
</dbReference>
<dbReference type="InterPro" id="IPR029062">
    <property type="entry name" value="Class_I_gatase-like"/>
</dbReference>
<dbReference type="PRINTS" id="PR00099">
    <property type="entry name" value="CPSGATASE"/>
</dbReference>
<organism evidence="3 4">
    <name type="scientific">Carboxydothermus ferrireducens DSM 11255</name>
    <dbReference type="NCBI Taxonomy" id="1119529"/>
    <lineage>
        <taxon>Bacteria</taxon>
        <taxon>Bacillati</taxon>
        <taxon>Bacillota</taxon>
        <taxon>Clostridia</taxon>
        <taxon>Thermoanaerobacterales</taxon>
        <taxon>Thermoanaerobacteraceae</taxon>
        <taxon>Carboxydothermus</taxon>
    </lineage>
</organism>
<dbReference type="NCBIfam" id="TIGR00566">
    <property type="entry name" value="trpG_papA"/>
    <property type="match status" value="1"/>
</dbReference>
<sequence length="189" mass="21140">MILLIDNYDSFTYNLVQYLGEIGHQVVVRRNDRITLSEIREMKPTHIIISPGPCTPNEAGISLDVVRFFAGKIPILGVCLGHQVIGQAFGGKVIQDKIPVHGKTSLIYHDGQGIYKGLPNPFRATRYHSLVVEKEGLPQELIITATTAEGTIMGIRHRTWAVEGVQFHPESIMTEYGKELLLNFLEYQA</sequence>
<dbReference type="PRINTS" id="PR00097">
    <property type="entry name" value="ANTSNTHASEII"/>
</dbReference>
<dbReference type="Gene3D" id="3.40.50.880">
    <property type="match status" value="1"/>
</dbReference>
<dbReference type="InterPro" id="IPR050472">
    <property type="entry name" value="Anth_synth/Amidotransfase"/>
</dbReference>
<gene>
    <name evidence="3" type="ORF">HDG70_002103</name>
</gene>
<dbReference type="PANTHER" id="PTHR43418:SF4">
    <property type="entry name" value="MULTIFUNCTIONAL TRYPTOPHAN BIOSYNTHESIS PROTEIN"/>
    <property type="match status" value="1"/>
</dbReference>